<comment type="caution">
    <text evidence="1">The sequence shown here is derived from an EMBL/GenBank/DDBJ whole genome shotgun (WGS) entry which is preliminary data.</text>
</comment>
<protein>
    <submittedName>
        <fullName evidence="1">Uncharacterized protein</fullName>
    </submittedName>
</protein>
<name>A0ABQ8U5D7_PERAM</name>
<reference evidence="1 2" key="1">
    <citation type="journal article" date="2022" name="Allergy">
        <title>Genome assembly and annotation of Periplaneta americana reveal a comprehensive cockroach allergen profile.</title>
        <authorList>
            <person name="Wang L."/>
            <person name="Xiong Q."/>
            <person name="Saelim N."/>
            <person name="Wang L."/>
            <person name="Nong W."/>
            <person name="Wan A.T."/>
            <person name="Shi M."/>
            <person name="Liu X."/>
            <person name="Cao Q."/>
            <person name="Hui J.H.L."/>
            <person name="Sookrung N."/>
            <person name="Leung T.F."/>
            <person name="Tungtrongchitr A."/>
            <person name="Tsui S.K.W."/>
        </authorList>
    </citation>
    <scope>NUCLEOTIDE SEQUENCE [LARGE SCALE GENOMIC DNA]</scope>
    <source>
        <strain evidence="1">PWHHKU_190912</strain>
    </source>
</reference>
<accession>A0ABQ8U5D7</accession>
<keyword evidence="2" id="KW-1185">Reference proteome</keyword>
<dbReference type="EMBL" id="JAJSOF020000001">
    <property type="protein sequence ID" value="KAJ4452145.1"/>
    <property type="molecule type" value="Genomic_DNA"/>
</dbReference>
<evidence type="ECO:0000313" key="1">
    <source>
        <dbReference type="EMBL" id="KAJ4452145.1"/>
    </source>
</evidence>
<organism evidence="1 2">
    <name type="scientific">Periplaneta americana</name>
    <name type="common">American cockroach</name>
    <name type="synonym">Blatta americana</name>
    <dbReference type="NCBI Taxonomy" id="6978"/>
    <lineage>
        <taxon>Eukaryota</taxon>
        <taxon>Metazoa</taxon>
        <taxon>Ecdysozoa</taxon>
        <taxon>Arthropoda</taxon>
        <taxon>Hexapoda</taxon>
        <taxon>Insecta</taxon>
        <taxon>Pterygota</taxon>
        <taxon>Neoptera</taxon>
        <taxon>Polyneoptera</taxon>
        <taxon>Dictyoptera</taxon>
        <taxon>Blattodea</taxon>
        <taxon>Blattoidea</taxon>
        <taxon>Blattidae</taxon>
        <taxon>Blattinae</taxon>
        <taxon>Periplaneta</taxon>
    </lineage>
</organism>
<dbReference type="Proteomes" id="UP001148838">
    <property type="component" value="Unassembled WGS sequence"/>
</dbReference>
<evidence type="ECO:0000313" key="2">
    <source>
        <dbReference type="Proteomes" id="UP001148838"/>
    </source>
</evidence>
<gene>
    <name evidence="1" type="ORF">ANN_03663</name>
</gene>
<sequence>MYLPRHRGSGKRLVKCFVWSVALHGTETWILRRSEEKRIEAYEMWIWRRMERVKWTDRIRNEAVLERVGEERMMLKLIRKRKRNWLGTGCLLKNALEGMVNGRSSGQKIGKIGESWVYSERPALGQNTKNHFPHSQGTTTILDKTSGYWDLVIKEAIEIQLDGNNFNRDGGLQLSTAWKPAINTLRPPAHSKQSGPARWATCQHQLIRKGLGLRAPWGLSSYLCEDGTWLYQKLRQDGPPVSVSSSERAWGSGLLELSGYSFTKWDLDLSGTQTDWPTCQSDSRVPLRSPVRLGQSSHIEGAQWAKEA</sequence>
<proteinExistence type="predicted"/>